<dbReference type="EMBL" id="BAAADM010000054">
    <property type="protein sequence ID" value="GAA0442500.1"/>
    <property type="molecule type" value="Genomic_DNA"/>
</dbReference>
<sequence>MFDRPSSDDALVLPAFPCLLTGPSSVDMVGDDAYRDNSVEADGRVYAALVAASVYTLGGDTLVWRRRIHSRVGQYMVPFRLRGDLETVDHETVVAVAAFVALAVMGDDTAWFLVF</sequence>
<comment type="caution">
    <text evidence="1">The sequence shown here is derived from an EMBL/GenBank/DDBJ whole genome shotgun (WGS) entry which is preliminary data.</text>
</comment>
<evidence type="ECO:0000313" key="1">
    <source>
        <dbReference type="EMBL" id="GAA0442500.1"/>
    </source>
</evidence>
<name>A0ABP3J573_9BACI</name>
<accession>A0ABP3J573</accession>
<dbReference type="Proteomes" id="UP001501459">
    <property type="component" value="Unassembled WGS sequence"/>
</dbReference>
<evidence type="ECO:0000313" key="2">
    <source>
        <dbReference type="Proteomes" id="UP001501459"/>
    </source>
</evidence>
<proteinExistence type="predicted"/>
<reference evidence="2" key="1">
    <citation type="journal article" date="2019" name="Int. J. Syst. Evol. Microbiol.">
        <title>The Global Catalogue of Microorganisms (GCM) 10K type strain sequencing project: providing services to taxonomists for standard genome sequencing and annotation.</title>
        <authorList>
            <consortium name="The Broad Institute Genomics Platform"/>
            <consortium name="The Broad Institute Genome Sequencing Center for Infectious Disease"/>
            <person name="Wu L."/>
            <person name="Ma J."/>
        </authorList>
    </citation>
    <scope>NUCLEOTIDE SEQUENCE [LARGE SCALE GENOMIC DNA]</scope>
    <source>
        <strain evidence="2">JCM 12149</strain>
    </source>
</reference>
<keyword evidence="2" id="KW-1185">Reference proteome</keyword>
<protein>
    <submittedName>
        <fullName evidence="1">Uncharacterized protein</fullName>
    </submittedName>
</protein>
<gene>
    <name evidence="1" type="ORF">GCM10008983_19470</name>
</gene>
<organism evidence="1 2">
    <name type="scientific">Lentibacillus halophilus</name>
    <dbReference type="NCBI Taxonomy" id="295065"/>
    <lineage>
        <taxon>Bacteria</taxon>
        <taxon>Bacillati</taxon>
        <taxon>Bacillota</taxon>
        <taxon>Bacilli</taxon>
        <taxon>Bacillales</taxon>
        <taxon>Bacillaceae</taxon>
        <taxon>Lentibacillus</taxon>
    </lineage>
</organism>